<feature type="compositionally biased region" description="Basic and acidic residues" evidence="16">
    <location>
        <begin position="948"/>
        <end position="968"/>
    </location>
</feature>
<feature type="disulfide bond" evidence="15">
    <location>
        <begin position="2131"/>
        <end position="2158"/>
    </location>
</feature>
<dbReference type="CDD" id="cd00057">
    <property type="entry name" value="FA58C"/>
    <property type="match status" value="1"/>
</dbReference>
<feature type="compositionally biased region" description="Basic and acidic residues" evidence="16">
    <location>
        <begin position="1001"/>
        <end position="1021"/>
    </location>
</feature>
<evidence type="ECO:0000256" key="5">
    <source>
        <dbReference type="ARBA" id="ARBA00022553"/>
    </source>
</evidence>
<dbReference type="PROSITE" id="PS50022">
    <property type="entry name" value="FA58C_3"/>
    <property type="match status" value="1"/>
</dbReference>
<dbReference type="Gene3D" id="1.20.5.340">
    <property type="match status" value="1"/>
</dbReference>
<feature type="compositionally biased region" description="Basic and acidic residues" evidence="16">
    <location>
        <begin position="726"/>
        <end position="754"/>
    </location>
</feature>
<proteinExistence type="inferred from homology"/>
<feature type="compositionally biased region" description="Basic and acidic residues" evidence="16">
    <location>
        <begin position="1541"/>
        <end position="1556"/>
    </location>
</feature>
<feature type="compositionally biased region" description="Basic and acidic residues" evidence="16">
    <location>
        <begin position="1349"/>
        <end position="1360"/>
    </location>
</feature>
<keyword evidence="12 17" id="KW-0472">Membrane</keyword>
<evidence type="ECO:0000259" key="22">
    <source>
        <dbReference type="PROSITE" id="PS51406"/>
    </source>
</evidence>
<evidence type="ECO:0000259" key="19">
    <source>
        <dbReference type="PROSITE" id="PS50022"/>
    </source>
</evidence>
<evidence type="ECO:0000256" key="4">
    <source>
        <dbReference type="ARBA" id="ARBA00022536"/>
    </source>
</evidence>
<feature type="domain" description="Laminin G" evidence="20">
    <location>
        <begin position="1574"/>
        <end position="1748"/>
    </location>
</feature>
<feature type="compositionally biased region" description="Polar residues" evidence="16">
    <location>
        <begin position="1516"/>
        <end position="1536"/>
    </location>
</feature>
<dbReference type="CDD" id="cd00054">
    <property type="entry name" value="EGF_CA"/>
    <property type="match status" value="2"/>
</dbReference>
<feature type="compositionally biased region" description="Basic residues" evidence="16">
    <location>
        <begin position="593"/>
        <end position="606"/>
    </location>
</feature>
<dbReference type="PANTHER" id="PTHR15036:SF33">
    <property type="entry name" value="CONTACTIN-ASSOCIATED PROTEIN-LIKE 2"/>
    <property type="match status" value="1"/>
</dbReference>
<dbReference type="NCBIfam" id="NF040941">
    <property type="entry name" value="GGGWT_bact"/>
    <property type="match status" value="1"/>
</dbReference>
<dbReference type="GO" id="GO:0007155">
    <property type="term" value="P:cell adhesion"/>
    <property type="evidence" value="ECO:0007669"/>
    <property type="project" value="UniProtKB-KW"/>
</dbReference>
<dbReference type="SUPFAM" id="SSF49899">
    <property type="entry name" value="Concanavalin A-like lectins/glucanases"/>
    <property type="match status" value="4"/>
</dbReference>
<dbReference type="InterPro" id="IPR013320">
    <property type="entry name" value="ConA-like_dom_sf"/>
</dbReference>
<feature type="region of interest" description="Disordered" evidence="16">
    <location>
        <begin position="884"/>
        <end position="1561"/>
    </location>
</feature>
<keyword evidence="7 18" id="KW-0732">Signal</keyword>
<dbReference type="SUPFAM" id="SSF56496">
    <property type="entry name" value="Fibrinogen C-terminal domain-like"/>
    <property type="match status" value="1"/>
</dbReference>
<evidence type="ECO:0000256" key="17">
    <source>
        <dbReference type="SAM" id="Phobius"/>
    </source>
</evidence>
<feature type="compositionally biased region" description="Basic residues" evidence="16">
    <location>
        <begin position="1453"/>
        <end position="1473"/>
    </location>
</feature>
<evidence type="ECO:0000256" key="7">
    <source>
        <dbReference type="ARBA" id="ARBA00022729"/>
    </source>
</evidence>
<feature type="compositionally biased region" description="Basic and acidic residues" evidence="16">
    <location>
        <begin position="425"/>
        <end position="439"/>
    </location>
</feature>
<dbReference type="Pfam" id="PF00754">
    <property type="entry name" value="F5_F8_type_C"/>
    <property type="match status" value="1"/>
</dbReference>
<dbReference type="SUPFAM" id="SSF57997">
    <property type="entry name" value="Tropomyosin"/>
    <property type="match status" value="1"/>
</dbReference>
<dbReference type="Pfam" id="PF00008">
    <property type="entry name" value="EGF"/>
    <property type="match status" value="1"/>
</dbReference>
<keyword evidence="10" id="KW-0965">Cell junction</keyword>
<dbReference type="InterPro" id="IPR002181">
    <property type="entry name" value="Fibrinogen_a/b/g_C_dom"/>
</dbReference>
<accession>A0AAV2JYA8</accession>
<dbReference type="SMART" id="SM00231">
    <property type="entry name" value="FA58C"/>
    <property type="match status" value="1"/>
</dbReference>
<dbReference type="Gene3D" id="2.60.120.200">
    <property type="match status" value="4"/>
</dbReference>
<feature type="compositionally biased region" description="Basic and acidic residues" evidence="16">
    <location>
        <begin position="1036"/>
        <end position="1049"/>
    </location>
</feature>
<dbReference type="SUPFAM" id="SSF49785">
    <property type="entry name" value="Galactose-binding domain-like"/>
    <property type="match status" value="1"/>
</dbReference>
<feature type="transmembrane region" description="Helical" evidence="17">
    <location>
        <begin position="2446"/>
        <end position="2467"/>
    </location>
</feature>
<evidence type="ECO:0000256" key="9">
    <source>
        <dbReference type="ARBA" id="ARBA00022889"/>
    </source>
</evidence>
<dbReference type="SMART" id="SM00282">
    <property type="entry name" value="LamG"/>
    <property type="match status" value="4"/>
</dbReference>
<dbReference type="PROSITE" id="PS50026">
    <property type="entry name" value="EGF_3"/>
    <property type="match status" value="2"/>
</dbReference>
<keyword evidence="5" id="KW-0597">Phosphoprotein</keyword>
<feature type="domain" description="F5/8 type C" evidence="19">
    <location>
        <begin position="14"/>
        <end position="167"/>
    </location>
</feature>
<evidence type="ECO:0000313" key="24">
    <source>
        <dbReference type="Proteomes" id="UP001497482"/>
    </source>
</evidence>
<feature type="domain" description="Laminin G" evidence="20">
    <location>
        <begin position="173"/>
        <end position="349"/>
    </location>
</feature>
<dbReference type="InterPro" id="IPR036056">
    <property type="entry name" value="Fibrinogen-like_C"/>
</dbReference>
<dbReference type="EMBL" id="OZ035836">
    <property type="protein sequence ID" value="CAL1580710.1"/>
    <property type="molecule type" value="Genomic_DNA"/>
</dbReference>
<dbReference type="InterPro" id="IPR050372">
    <property type="entry name" value="Neurexin-related_CASP"/>
</dbReference>
<feature type="compositionally biased region" description="Basic and acidic residues" evidence="16">
    <location>
        <begin position="1238"/>
        <end position="1251"/>
    </location>
</feature>
<evidence type="ECO:0000256" key="3">
    <source>
        <dbReference type="ARBA" id="ARBA00010241"/>
    </source>
</evidence>
<feature type="compositionally biased region" description="Low complexity" evidence="16">
    <location>
        <begin position="607"/>
        <end position="619"/>
    </location>
</feature>
<feature type="compositionally biased region" description="Basic and acidic residues" evidence="16">
    <location>
        <begin position="1432"/>
        <end position="1452"/>
    </location>
</feature>
<feature type="domain" description="Laminin G" evidence="20">
    <location>
        <begin position="2213"/>
        <end position="2404"/>
    </location>
</feature>
<dbReference type="PROSITE" id="PS50025">
    <property type="entry name" value="LAM_G_DOMAIN"/>
    <property type="match status" value="4"/>
</dbReference>
<evidence type="ECO:0000256" key="12">
    <source>
        <dbReference type="ARBA" id="ARBA00023136"/>
    </source>
</evidence>
<evidence type="ECO:0000256" key="2">
    <source>
        <dbReference type="ARBA" id="ARBA00004479"/>
    </source>
</evidence>
<keyword evidence="6 17" id="KW-0812">Transmembrane</keyword>
<evidence type="ECO:0000256" key="1">
    <source>
        <dbReference type="ARBA" id="ARBA00004403"/>
    </source>
</evidence>
<keyword evidence="13 15" id="KW-1015">Disulfide bond</keyword>
<feature type="compositionally biased region" description="Basic and acidic residues" evidence="16">
    <location>
        <begin position="1495"/>
        <end position="1506"/>
    </location>
</feature>
<feature type="domain" description="Laminin G" evidence="20">
    <location>
        <begin position="1995"/>
        <end position="2158"/>
    </location>
</feature>
<feature type="signal peptide" evidence="18">
    <location>
        <begin position="1"/>
        <end position="17"/>
    </location>
</feature>
<organism evidence="23 24">
    <name type="scientific">Knipowitschia caucasica</name>
    <name type="common">Caucasian dwarf goby</name>
    <name type="synonym">Pomatoschistus caucasicus</name>
    <dbReference type="NCBI Taxonomy" id="637954"/>
    <lineage>
        <taxon>Eukaryota</taxon>
        <taxon>Metazoa</taxon>
        <taxon>Chordata</taxon>
        <taxon>Craniata</taxon>
        <taxon>Vertebrata</taxon>
        <taxon>Euteleostomi</taxon>
        <taxon>Actinopterygii</taxon>
        <taxon>Neopterygii</taxon>
        <taxon>Teleostei</taxon>
        <taxon>Neoteleostei</taxon>
        <taxon>Acanthomorphata</taxon>
        <taxon>Gobiaria</taxon>
        <taxon>Gobiiformes</taxon>
        <taxon>Gobioidei</taxon>
        <taxon>Gobiidae</taxon>
        <taxon>Gobiinae</taxon>
        <taxon>Knipowitschia</taxon>
    </lineage>
</organism>
<dbReference type="SMART" id="SM00181">
    <property type="entry name" value="EGF"/>
    <property type="match status" value="2"/>
</dbReference>
<feature type="compositionally biased region" description="Basic and acidic residues" evidence="16">
    <location>
        <begin position="477"/>
        <end position="497"/>
    </location>
</feature>
<dbReference type="SMART" id="SM00294">
    <property type="entry name" value="4.1m"/>
    <property type="match status" value="1"/>
</dbReference>
<evidence type="ECO:0000256" key="6">
    <source>
        <dbReference type="ARBA" id="ARBA00022692"/>
    </source>
</evidence>
<dbReference type="Gene3D" id="2.10.25.10">
    <property type="entry name" value="Laminin"/>
    <property type="match status" value="2"/>
</dbReference>
<evidence type="ECO:0000256" key="8">
    <source>
        <dbReference type="ARBA" id="ARBA00022737"/>
    </source>
</evidence>
<dbReference type="GO" id="GO:0033010">
    <property type="term" value="C:paranodal junction"/>
    <property type="evidence" value="ECO:0007669"/>
    <property type="project" value="UniProtKB-SubCell"/>
</dbReference>
<keyword evidence="9" id="KW-0130">Cell adhesion</keyword>
<evidence type="ECO:0000256" key="18">
    <source>
        <dbReference type="SAM" id="SignalP"/>
    </source>
</evidence>
<dbReference type="PROSITE" id="PS51406">
    <property type="entry name" value="FIBRINOGEN_C_2"/>
    <property type="match status" value="1"/>
</dbReference>
<evidence type="ECO:0000259" key="21">
    <source>
        <dbReference type="PROSITE" id="PS50026"/>
    </source>
</evidence>
<dbReference type="Gene3D" id="1.10.287.1490">
    <property type="match status" value="1"/>
</dbReference>
<dbReference type="InterPro" id="IPR001791">
    <property type="entry name" value="Laminin_G"/>
</dbReference>
<evidence type="ECO:0000256" key="10">
    <source>
        <dbReference type="ARBA" id="ARBA00022949"/>
    </source>
</evidence>
<keyword evidence="11 17" id="KW-1133">Transmembrane helix</keyword>
<dbReference type="InterPro" id="IPR000421">
    <property type="entry name" value="FA58C"/>
</dbReference>
<feature type="compositionally biased region" description="Low complexity" evidence="16">
    <location>
        <begin position="356"/>
        <end position="376"/>
    </location>
</feature>
<evidence type="ECO:0000256" key="16">
    <source>
        <dbReference type="SAM" id="MobiDB-lite"/>
    </source>
</evidence>
<feature type="compositionally biased region" description="Low complexity" evidence="16">
    <location>
        <begin position="502"/>
        <end position="514"/>
    </location>
</feature>
<feature type="compositionally biased region" description="Basic and acidic residues" evidence="16">
    <location>
        <begin position="677"/>
        <end position="718"/>
    </location>
</feature>
<feature type="compositionally biased region" description="Basic and acidic residues" evidence="16">
    <location>
        <begin position="530"/>
        <end position="550"/>
    </location>
</feature>
<feature type="compositionally biased region" description="Basic and acidic residues" evidence="16">
    <location>
        <begin position="1057"/>
        <end position="1075"/>
    </location>
</feature>
<feature type="chain" id="PRO_5043506065" description="Contactin-associated protein-like 2" evidence="18">
    <location>
        <begin position="18"/>
        <end position="2515"/>
    </location>
</feature>
<feature type="compositionally biased region" description="Basic residues" evidence="16">
    <location>
        <begin position="384"/>
        <end position="404"/>
    </location>
</feature>
<feature type="compositionally biased region" description="Low complexity" evidence="16">
    <location>
        <begin position="973"/>
        <end position="985"/>
    </location>
</feature>
<feature type="compositionally biased region" description="Low complexity" evidence="16">
    <location>
        <begin position="566"/>
        <end position="592"/>
    </location>
</feature>
<comment type="subcellular location">
    <subcellularLocation>
        <location evidence="1">Cell junction</location>
        <location evidence="1">Paranodal septate junction</location>
    </subcellularLocation>
    <subcellularLocation>
        <location evidence="2">Membrane</location>
        <topology evidence="2">Single-pass type I membrane protein</topology>
    </subcellularLocation>
</comment>
<keyword evidence="8" id="KW-0677">Repeat</keyword>
<dbReference type="GO" id="GO:0016020">
    <property type="term" value="C:membrane"/>
    <property type="evidence" value="ECO:0007669"/>
    <property type="project" value="UniProtKB-SubCell"/>
</dbReference>
<gene>
    <name evidence="23" type="ORF">KC01_LOCUS11526</name>
</gene>
<feature type="compositionally biased region" description="Basic and acidic residues" evidence="16">
    <location>
        <begin position="1168"/>
        <end position="1188"/>
    </location>
</feature>
<feature type="compositionally biased region" description="Polar residues" evidence="16">
    <location>
        <begin position="884"/>
        <end position="924"/>
    </location>
</feature>
<feature type="domain" description="EGF-like" evidence="21">
    <location>
        <begin position="1750"/>
        <end position="1787"/>
    </location>
</feature>
<dbReference type="PROSITE" id="PS01285">
    <property type="entry name" value="FA58C_1"/>
    <property type="match status" value="1"/>
</dbReference>
<comment type="caution">
    <text evidence="14">Lacks conserved residue(s) required for the propagation of feature annotation.</text>
</comment>
<feature type="compositionally biased region" description="Basic and acidic residues" evidence="16">
    <location>
        <begin position="656"/>
        <end position="669"/>
    </location>
</feature>
<dbReference type="InterPro" id="IPR008979">
    <property type="entry name" value="Galactose-bd-like_sf"/>
</dbReference>
<evidence type="ECO:0000256" key="13">
    <source>
        <dbReference type="ARBA" id="ARBA00023157"/>
    </source>
</evidence>
<dbReference type="InterPro" id="IPR000742">
    <property type="entry name" value="EGF"/>
</dbReference>
<dbReference type="InterPro" id="IPR003585">
    <property type="entry name" value="Neurexin-like"/>
</dbReference>
<protein>
    <recommendedName>
        <fullName evidence="25">Contactin-associated protein-like 2</fullName>
    </recommendedName>
</protein>
<feature type="compositionally biased region" description="Low complexity" evidence="16">
    <location>
        <begin position="1411"/>
        <end position="1431"/>
    </location>
</feature>
<evidence type="ECO:0000259" key="20">
    <source>
        <dbReference type="PROSITE" id="PS50025"/>
    </source>
</evidence>
<feature type="compositionally biased region" description="Low complexity" evidence="16">
    <location>
        <begin position="1474"/>
        <end position="1485"/>
    </location>
</feature>
<reference evidence="23 24" key="1">
    <citation type="submission" date="2024-04" db="EMBL/GenBank/DDBJ databases">
        <authorList>
            <person name="Waldvogel A.-M."/>
            <person name="Schoenle A."/>
        </authorList>
    </citation>
    <scope>NUCLEOTIDE SEQUENCE [LARGE SCALE GENOMIC DNA]</scope>
</reference>
<feature type="compositionally biased region" description="Basic and acidic residues" evidence="16">
    <location>
        <begin position="627"/>
        <end position="648"/>
    </location>
</feature>
<dbReference type="CDD" id="cd00110">
    <property type="entry name" value="LamG"/>
    <property type="match status" value="4"/>
</dbReference>
<feature type="compositionally biased region" description="Polar residues" evidence="16">
    <location>
        <begin position="1370"/>
        <end position="1383"/>
    </location>
</feature>
<dbReference type="PANTHER" id="PTHR15036">
    <property type="entry name" value="PIKACHURIN-LIKE PROTEIN"/>
    <property type="match status" value="1"/>
</dbReference>
<dbReference type="Proteomes" id="UP001497482">
    <property type="component" value="Chromosome 14"/>
</dbReference>
<keyword evidence="24" id="KW-1185">Reference proteome</keyword>
<evidence type="ECO:0000313" key="23">
    <source>
        <dbReference type="EMBL" id="CAL1580710.1"/>
    </source>
</evidence>
<feature type="region of interest" description="Disordered" evidence="16">
    <location>
        <begin position="356"/>
        <end position="762"/>
    </location>
</feature>
<comment type="similarity">
    <text evidence="3">Belongs to the neurexin family.</text>
</comment>
<keyword evidence="4 14" id="KW-0245">EGF-like domain</keyword>
<evidence type="ECO:0000256" key="11">
    <source>
        <dbReference type="ARBA" id="ARBA00022989"/>
    </source>
</evidence>
<dbReference type="FunFam" id="2.60.120.260:FF:000016">
    <property type="entry name" value="Contactin-associated protein-like 4 isoform 1"/>
    <property type="match status" value="1"/>
</dbReference>
<dbReference type="Gene3D" id="2.60.120.1000">
    <property type="match status" value="1"/>
</dbReference>
<name>A0AAV2JYA8_KNICA</name>
<evidence type="ECO:0008006" key="25">
    <source>
        <dbReference type="Google" id="ProtNLM"/>
    </source>
</evidence>
<feature type="compositionally biased region" description="Basic and acidic residues" evidence="16">
    <location>
        <begin position="1210"/>
        <end position="1230"/>
    </location>
</feature>
<feature type="domain" description="EGF-like" evidence="21">
    <location>
        <begin position="2159"/>
        <end position="2197"/>
    </location>
</feature>
<sequence>MLLLLALLGALRSSAAASRRCQDSLATPLPYSFFTSSSVFGRDFGAGYGKLQRNQGAGGWVPLDTDRLPWLQVDLGGRREVVAVATQGRDGSSDWTSRYRLLYSDTQRNWRPYLQDGTIWVFEGNVDSEAVVRHQLQHSIVARYLRFVPLSWSSEGRIGVRLELYGCAYWGDVISFDGHSVISYRFRNKKSKFVKDSITLKFRTSAGDGVLLHGEGQQGDYISLELRRARLLLRINLGSSPHSSVQGHTTVTSGSLLDDDHWHTVHVERLRRNVNFTLDQHTESFKTNGDFDHLDLDHEITFGGLPVSAKPGSGQGFVGCMEGITYNGDNITSLIRRKRVDTSSFVRPTVWLQRGYRPGQRGYRPGQRGYRPGQRGYRPEQRGYRPRQRGYRPRQRGYRPRQRGYRPGQRSYRPGQKVTDQSRGTTDKDRGATDQDRGATDQGRGATDQDRGATDQGRGLQTRAEGLQTKTEGLQTRTEELQTRAEGYRPEQRDYRQRQRGYRPGQRGYRPGQRVTDQGRGATDQSRGATDQDRGATDQDRGATDQDRGATDQGRGATDQDRGATGPRQRGYRPGQRGYRPGQRGYRPGQRGYRPRQRGYRPRQRGYRPGQRGYRPGQRVTDQGRGTTDKDRGATDQDRGATDQDRGATDQGRGATDQDRGATDQDRGATDQYRGATDQDRGTTDKDRGATDQDRGTTDQDRGTTDKDRGATDQDRGATDQGRGATDQDRGATDQDRGATDQDRGATDQGRRAEGLQTRAEGLQTKTEGLQTRTEGLQTRTEGLQTKTEGLQTKTEGLQTRAEGLQTKTEGLQTKTEGLQTRTEGLQTRTEGLQTRAEGLQTKTEGLQTKTEGLQTKTEGLQTRTEGLQTRTEGLQTKTEGLQTKTEGLQTRTEGLQTKTEGLQTKTEGLQTRTEGLQTRTEGLQTRAEGLQTRAEGLQTKTEGLQTRTEELQTRAEGYRPEQRDYRQRQRGYRPGQRGYRPGQRVTDQGRGATDQSRGATDQDRGATDQDRGATDQDRGATDQGRGATDQSRGTTDQDRGTTDKDRGATDQGRGATDQDRGATDQDRGATDQGRRLQTRAEGLQTRAEGLQTRAEGLQTRTEGLQTRAEGLQTRAEGLQTRAEGLQTRAEGLQTKTEGLQTRAEGYRPGQRSYRPGQRGYRPGQKVTDQDRGATDQDRGATDQDRGATDQARGATDQSRGATDQGRGATDQDRGATDQDRGATDQDRGATDQGRGATDQDRGATDQDRGLQTKAEGLQTRAEGLQTKTEGLQTRAEGLRPGQKVTDQDRGATDQDRGATDQDRGATDQDRGATDQDRGATDQGRGATDQDRGATDQDRGATDQSRGTTDQDRGATDQGRRLQTRAEGLQTKTEGLQTKTEGLQTRAEGLQTRAEGYRPGQRGYRPRQRGYRPGQRGYRPGQRGYRPGQRGYRPEQRGYRPEQRGYRPEQRGYRPRQRGYRPRQRGYRPRQRGYRPGQRGYRPGQKVTDQGRGATDQDRGATDQGRRLQTRAEGLQTKTEGLQTRTEGLQTKTEGLQTRAEGYRPEQRGYRPEQRGYRPGQKRNLTFTCADSDSFPVFFNTSSFLLLPGQPDSDTLSVSLSFRTWNPHGLLLFTALADGWVELGLSEGKVSVYMNITQKKNTHIDISSGSGLNDGQWHSVHLHALENYAMLTVDGDEASTVRTAIPIQIQTGGTYYFGGYFERSSSLSLQRSFQGCMQGIHIDDHVADLRAVEQGRMGSFENVTLDMCAIVDRCVPNPCAHGGLCSQTWDSFSCNCSGSGYTGATCHMPLYPQSCEEYQQRGTGSGLYLIDPDGSGPIAPFRVSCDMTEDQVWTILKNNVSAQSPVPRPDQSGKAVFHLDYNVTDEQVLSVTNSADYCEQYVAYACRMSRLLNTPDGEPFTSWVGRSNERHSYWGGSGPGIQKCSCGIQHNCTNSAHNCHCDADTRAWKEDSGMLMYKQHLPVSAVEVGDTGRAGSEAKLTVGPLRCRGDRHLWNSASFSSPASHMLFPSFRSERSSDISFYFRTSSAHGLFLQNSGADALLQVQLRASSLVSFSFGLGSSQMELIVRSPVPLNDDRWHRVEVEKNQKEATLRLDGQQRESRALPQGNSRPEVYTQLILGSSSGQRAFLGCMRALRVNGVALDLKERAEVSAGVSAGCRGHCSSFGVHCQNGGRCVEQYNDYHCDCTDTAYDGSYCTEDVGGYFETGTLVRYDFQPEAPALGRVTSGAISSSQLNLTQEDLSFSFSTSSAPCVLVYVSSRTQDYLAVVLRHNGTLQIRYSLGGLKEPFTIDMNHRNMANGLPHSVSVSRRLRDVRLQVDHYPESIHTLPSASDTHFNLVKSIFLGKVFETGQMDPVLIERYNTPGFVGCLSRVQFNRLAPLKAALRAGQSAPISTHGILVPSNCGAAPLTISPLAPDDPWHAEAAGVHLPSNSDKAATDAADPNSAVIGGIVSVVIFVALCFLVFLIRHLFRHKGSYHTNEAKGQEAADCADAAIIVSDPAFTETIEESKKEWFI</sequence>
<feature type="compositionally biased region" description="Basic and acidic residues" evidence="16">
    <location>
        <begin position="1328"/>
        <end position="1341"/>
    </location>
</feature>
<feature type="compositionally biased region" description="Low complexity" evidence="16">
    <location>
        <begin position="405"/>
        <end position="415"/>
    </location>
</feature>
<evidence type="ECO:0000256" key="14">
    <source>
        <dbReference type="PROSITE-ProRule" id="PRU00076"/>
    </source>
</evidence>
<dbReference type="Pfam" id="PF02210">
    <property type="entry name" value="Laminin_G_2"/>
    <property type="match status" value="4"/>
</dbReference>
<feature type="compositionally biased region" description="Basic and acidic residues" evidence="16">
    <location>
        <begin position="1286"/>
        <end position="1320"/>
    </location>
</feature>
<dbReference type="Gene3D" id="2.60.120.260">
    <property type="entry name" value="Galactose-binding domain-like"/>
    <property type="match status" value="1"/>
</dbReference>
<evidence type="ECO:0000256" key="15">
    <source>
        <dbReference type="PROSITE-ProRule" id="PRU00122"/>
    </source>
</evidence>
<feature type="domain" description="Fibrinogen C-terminal" evidence="22">
    <location>
        <begin position="1786"/>
        <end position="1838"/>
    </location>
</feature>